<organism evidence="1 2">
    <name type="scientific">Paramecium sonneborni</name>
    <dbReference type="NCBI Taxonomy" id="65129"/>
    <lineage>
        <taxon>Eukaryota</taxon>
        <taxon>Sar</taxon>
        <taxon>Alveolata</taxon>
        <taxon>Ciliophora</taxon>
        <taxon>Intramacronucleata</taxon>
        <taxon>Oligohymenophorea</taxon>
        <taxon>Peniculida</taxon>
        <taxon>Parameciidae</taxon>
        <taxon>Paramecium</taxon>
    </lineage>
</organism>
<protein>
    <submittedName>
        <fullName evidence="1">Uncharacterized protein</fullName>
    </submittedName>
</protein>
<gene>
    <name evidence="1" type="ORF">PSON_ATCC_30995.1.T0120431</name>
</gene>
<accession>A0A8S1KWQ2</accession>
<name>A0A8S1KWQ2_9CILI</name>
<reference evidence="1" key="1">
    <citation type="submission" date="2021-01" db="EMBL/GenBank/DDBJ databases">
        <authorList>
            <consortium name="Genoscope - CEA"/>
            <person name="William W."/>
        </authorList>
    </citation>
    <scope>NUCLEOTIDE SEQUENCE</scope>
</reference>
<comment type="caution">
    <text evidence="1">The sequence shown here is derived from an EMBL/GenBank/DDBJ whole genome shotgun (WGS) entry which is preliminary data.</text>
</comment>
<dbReference type="AlphaFoldDB" id="A0A8S1KWQ2"/>
<keyword evidence="2" id="KW-1185">Reference proteome</keyword>
<dbReference type="Proteomes" id="UP000692954">
    <property type="component" value="Unassembled WGS sequence"/>
</dbReference>
<evidence type="ECO:0000313" key="2">
    <source>
        <dbReference type="Proteomes" id="UP000692954"/>
    </source>
</evidence>
<dbReference type="EMBL" id="CAJJDN010000012">
    <property type="protein sequence ID" value="CAD8058821.1"/>
    <property type="molecule type" value="Genomic_DNA"/>
</dbReference>
<proteinExistence type="predicted"/>
<evidence type="ECO:0000313" key="1">
    <source>
        <dbReference type="EMBL" id="CAD8058821.1"/>
    </source>
</evidence>
<sequence length="77" mass="9593">MNIHNKSMEMEYFMQVQLQEEQHQFISLYNVFDLFQDGKFGQRELNSLSYKEWQIQMNDKQKVKKLVWLMIYKQFGY</sequence>